<proteinExistence type="predicted"/>
<dbReference type="InterPro" id="IPR001633">
    <property type="entry name" value="EAL_dom"/>
</dbReference>
<dbReference type="InterPro" id="IPR000160">
    <property type="entry name" value="GGDEF_dom"/>
</dbReference>
<name>A0A1I0YVD9_9FIRM</name>
<sequence length="722" mass="83860">MRKHEFTAEQRKCIEESCIPLGVYQFLNERVVVLAVSDGLCNLLGSSREETVELMEKDMYRGCHPDDLARVEEEALKFARNGDEYNSIYRTKNRDNKSYSIVHAHGKRINLEDGTSILVTWYIAEKNYYLNQAELDIKFGNSFDCIPFTENIITDNCYDTLTGLPNMSYFFNLLEEGRKEFRALGKKIAVLYFDLIGMKSFNGSYGMEEGDKLLRAVAGLLKRYYSAENCSHLGQDHFAVYTDATMVEETLKDFFEDLKYINNGKSLYVSVGIYIDRFEKVGVGTACDRAKIACDQVKNNFFSNYYYYDEKLRDLSIKKDYFLSNIDNAIKGEWLEVFFQPIIRTASGRVCDEEALVRWNDPEKGMFTPNDFIPVLEDARIIHRLDLYVVDKVLEYLKEKQRMGIELVPVSVNLSRYDFQLCDMVDEICKRVDASGFSRKFINLEITESVTSINPEYIRIQFTRFHEEGFSLWMDDFGSGYSSLNVLKDFEFDLMKFDMRFMRSFKDSNKSRIILTELIQMAKKLGISTITEGVEDEEQFRFVRDIGCEKAQGYYFGKPNPKKNIFNIDKEKIRFQFENPRETPYYDAISVIGLNDPSVNKGYSMEVAGYFNAVPMGILEVKDGKYFIVRYNKAYVEFLMETDFLDLEMIKNNYIVESKRIPEPKFCDTIDKCIKTDQWESVENSVENDYVINSFVRKIATNPETGANAVLLMILSIRKPGR</sequence>
<evidence type="ECO:0000313" key="3">
    <source>
        <dbReference type="EMBL" id="SFB16987.1"/>
    </source>
</evidence>
<feature type="domain" description="EAL" evidence="1">
    <location>
        <begin position="319"/>
        <end position="573"/>
    </location>
</feature>
<dbReference type="AlphaFoldDB" id="A0A1I0YVD9"/>
<dbReference type="CDD" id="cd00130">
    <property type="entry name" value="PAS"/>
    <property type="match status" value="1"/>
</dbReference>
<dbReference type="SUPFAM" id="SSF55073">
    <property type="entry name" value="Nucleotide cyclase"/>
    <property type="match status" value="1"/>
</dbReference>
<dbReference type="PANTHER" id="PTHR33121:SF70">
    <property type="entry name" value="SIGNALING PROTEIN YKOW"/>
    <property type="match status" value="1"/>
</dbReference>
<reference evidence="3 4" key="1">
    <citation type="submission" date="2016-10" db="EMBL/GenBank/DDBJ databases">
        <authorList>
            <person name="de Groot N.N."/>
        </authorList>
    </citation>
    <scope>NUCLEOTIDE SEQUENCE [LARGE SCALE GENOMIC DNA]</scope>
    <source>
        <strain evidence="3 4">DSM 5522</strain>
    </source>
</reference>
<evidence type="ECO:0000259" key="2">
    <source>
        <dbReference type="PROSITE" id="PS50887"/>
    </source>
</evidence>
<dbReference type="STRING" id="1120918.SAMN05216249_11174"/>
<dbReference type="CDD" id="cd01949">
    <property type="entry name" value="GGDEF"/>
    <property type="match status" value="1"/>
</dbReference>
<keyword evidence="4" id="KW-1185">Reference proteome</keyword>
<dbReference type="Pfam" id="PF00563">
    <property type="entry name" value="EAL"/>
    <property type="match status" value="1"/>
</dbReference>
<dbReference type="Gene3D" id="3.30.70.270">
    <property type="match status" value="1"/>
</dbReference>
<dbReference type="InterPro" id="IPR029787">
    <property type="entry name" value="Nucleotide_cyclase"/>
</dbReference>
<dbReference type="InterPro" id="IPR035919">
    <property type="entry name" value="EAL_sf"/>
</dbReference>
<dbReference type="SUPFAM" id="SSF141868">
    <property type="entry name" value="EAL domain-like"/>
    <property type="match status" value="1"/>
</dbReference>
<dbReference type="InterPro" id="IPR000014">
    <property type="entry name" value="PAS"/>
</dbReference>
<protein>
    <submittedName>
        <fullName evidence="3">Diguanylate cyclase (GGDEF) domain-containing protein</fullName>
    </submittedName>
</protein>
<dbReference type="PANTHER" id="PTHR33121">
    <property type="entry name" value="CYCLIC DI-GMP PHOSPHODIESTERASE PDEF"/>
    <property type="match status" value="1"/>
</dbReference>
<dbReference type="SMART" id="SM00267">
    <property type="entry name" value="GGDEF"/>
    <property type="match status" value="1"/>
</dbReference>
<dbReference type="Gene3D" id="3.20.20.450">
    <property type="entry name" value="EAL domain"/>
    <property type="match status" value="1"/>
</dbReference>
<dbReference type="Pfam" id="PF00990">
    <property type="entry name" value="GGDEF"/>
    <property type="match status" value="1"/>
</dbReference>
<dbReference type="RefSeq" id="WP_092872731.1">
    <property type="nucleotide sequence ID" value="NZ_FOJY01000011.1"/>
</dbReference>
<dbReference type="Proteomes" id="UP000198838">
    <property type="component" value="Unassembled WGS sequence"/>
</dbReference>
<feature type="domain" description="GGDEF" evidence="2">
    <location>
        <begin position="186"/>
        <end position="310"/>
    </location>
</feature>
<dbReference type="InterPro" id="IPR035965">
    <property type="entry name" value="PAS-like_dom_sf"/>
</dbReference>
<dbReference type="InterPro" id="IPR013655">
    <property type="entry name" value="PAS_fold_3"/>
</dbReference>
<dbReference type="InterPro" id="IPR043128">
    <property type="entry name" value="Rev_trsase/Diguanyl_cyclase"/>
</dbReference>
<dbReference type="CDD" id="cd01948">
    <property type="entry name" value="EAL"/>
    <property type="match status" value="1"/>
</dbReference>
<dbReference type="OrthoDB" id="9805474at2"/>
<dbReference type="SMART" id="SM00052">
    <property type="entry name" value="EAL"/>
    <property type="match status" value="1"/>
</dbReference>
<organism evidence="3 4">
    <name type="scientific">Acetitomaculum ruminis DSM 5522</name>
    <dbReference type="NCBI Taxonomy" id="1120918"/>
    <lineage>
        <taxon>Bacteria</taxon>
        <taxon>Bacillati</taxon>
        <taxon>Bacillota</taxon>
        <taxon>Clostridia</taxon>
        <taxon>Lachnospirales</taxon>
        <taxon>Lachnospiraceae</taxon>
        <taxon>Acetitomaculum</taxon>
    </lineage>
</organism>
<accession>A0A1I0YVD9</accession>
<evidence type="ECO:0000313" key="4">
    <source>
        <dbReference type="Proteomes" id="UP000198838"/>
    </source>
</evidence>
<dbReference type="EMBL" id="FOJY01000011">
    <property type="protein sequence ID" value="SFB16987.1"/>
    <property type="molecule type" value="Genomic_DNA"/>
</dbReference>
<gene>
    <name evidence="3" type="ORF">SAMN05216249_11174</name>
</gene>
<dbReference type="PROSITE" id="PS50887">
    <property type="entry name" value="GGDEF"/>
    <property type="match status" value="1"/>
</dbReference>
<dbReference type="Pfam" id="PF08447">
    <property type="entry name" value="PAS_3"/>
    <property type="match status" value="1"/>
</dbReference>
<dbReference type="SUPFAM" id="SSF55785">
    <property type="entry name" value="PYP-like sensor domain (PAS domain)"/>
    <property type="match status" value="1"/>
</dbReference>
<dbReference type="InterPro" id="IPR050706">
    <property type="entry name" value="Cyclic-di-GMP_PDE-like"/>
</dbReference>
<dbReference type="GO" id="GO:0071111">
    <property type="term" value="F:cyclic-guanylate-specific phosphodiesterase activity"/>
    <property type="evidence" value="ECO:0007669"/>
    <property type="project" value="InterPro"/>
</dbReference>
<evidence type="ECO:0000259" key="1">
    <source>
        <dbReference type="PROSITE" id="PS50883"/>
    </source>
</evidence>
<dbReference type="NCBIfam" id="TIGR00254">
    <property type="entry name" value="GGDEF"/>
    <property type="match status" value="1"/>
</dbReference>
<dbReference type="PROSITE" id="PS50883">
    <property type="entry name" value="EAL"/>
    <property type="match status" value="1"/>
</dbReference>
<dbReference type="Gene3D" id="3.30.450.20">
    <property type="entry name" value="PAS domain"/>
    <property type="match status" value="1"/>
</dbReference>